<dbReference type="Proteomes" id="UP000005268">
    <property type="component" value="Chromosome"/>
</dbReference>
<dbReference type="KEGG" id="ppi:YSA_07052"/>
<name>I3UYK3_PSEPU</name>
<accession>I3UYK3</accession>
<dbReference type="EMBL" id="CP003588">
    <property type="protein sequence ID" value="AFK70574.1"/>
    <property type="molecule type" value="Genomic_DNA"/>
</dbReference>
<evidence type="ECO:0000313" key="2">
    <source>
        <dbReference type="Proteomes" id="UP000005268"/>
    </source>
</evidence>
<dbReference type="AlphaFoldDB" id="I3UYK3"/>
<gene>
    <name evidence="1" type="ORF">YSA_07052</name>
</gene>
<evidence type="ECO:0000313" key="1">
    <source>
        <dbReference type="EMBL" id="AFK70574.1"/>
    </source>
</evidence>
<protein>
    <submittedName>
        <fullName evidence="1">Uncharacterized protein</fullName>
    </submittedName>
</protein>
<dbReference type="HOGENOM" id="CLU_3375412_0_0_6"/>
<reference evidence="1 2" key="1">
    <citation type="journal article" date="2012" name="J. Bacteriol.">
        <title>Complete Genome Sequence of the Naphthalene-Degrading Pseudomonas putida Strain ND6.</title>
        <authorList>
            <person name="Li S."/>
            <person name="Zhao H."/>
            <person name="Li Y."/>
            <person name="Niu S."/>
            <person name="Cai B."/>
        </authorList>
    </citation>
    <scope>NUCLEOTIDE SEQUENCE [LARGE SCALE GENOMIC DNA]</scope>
    <source>
        <strain evidence="1 2">ND6</strain>
    </source>
</reference>
<sequence>MQDSSRRRACYSTGKKKPLHLAGAFQSLALDQTG</sequence>
<organism evidence="1 2">
    <name type="scientific">Pseudomonas putida ND6</name>
    <dbReference type="NCBI Taxonomy" id="231023"/>
    <lineage>
        <taxon>Bacteria</taxon>
        <taxon>Pseudomonadati</taxon>
        <taxon>Pseudomonadota</taxon>
        <taxon>Gammaproteobacteria</taxon>
        <taxon>Pseudomonadales</taxon>
        <taxon>Pseudomonadaceae</taxon>
        <taxon>Pseudomonas</taxon>
    </lineage>
</organism>
<proteinExistence type="predicted"/>